<evidence type="ECO:0000256" key="1">
    <source>
        <dbReference type="ARBA" id="ARBA00007283"/>
    </source>
</evidence>
<accession>A0ABQ9UYX6</accession>
<evidence type="ECO:0000256" key="4">
    <source>
        <dbReference type="RuleBase" id="RU000621"/>
    </source>
</evidence>
<name>A0ABQ9UYX6_SAGOE</name>
<comment type="function">
    <text evidence="4">Metallothioneins have a high content of cysteine residues that bind various heavy metals.</text>
</comment>
<dbReference type="SUPFAM" id="SSF57868">
    <property type="entry name" value="Metallothionein"/>
    <property type="match status" value="1"/>
</dbReference>
<comment type="similarity">
    <text evidence="1 4">Belongs to the metallothionein superfamily. Type 1 family.</text>
</comment>
<sequence>MNDTTDHPTSFLPEKVQPIIRVPLRYPNSEGFKLEKKAVRCGSGCCFCCLVDCAKCAQGCICKGALDKCSCSA</sequence>
<dbReference type="Pfam" id="PF00131">
    <property type="entry name" value="Metallothio"/>
    <property type="match status" value="1"/>
</dbReference>
<dbReference type="InterPro" id="IPR023587">
    <property type="entry name" value="Metalthion_dom_sf_vert"/>
</dbReference>
<proteinExistence type="inferred from homology"/>
<keyword evidence="3 4" id="KW-0480">Metal-thiolate cluster</keyword>
<reference evidence="5 6" key="1">
    <citation type="submission" date="2023-05" db="EMBL/GenBank/DDBJ databases">
        <title>B98-5 Cell Line De Novo Hybrid Assembly: An Optical Mapping Approach.</title>
        <authorList>
            <person name="Kananen K."/>
            <person name="Auerbach J.A."/>
            <person name="Kautto E."/>
            <person name="Blachly J.S."/>
        </authorList>
    </citation>
    <scope>NUCLEOTIDE SEQUENCE [LARGE SCALE GENOMIC DNA]</scope>
    <source>
        <strain evidence="5">B95-8</strain>
        <tissue evidence="5">Cell line</tissue>
    </source>
</reference>
<protein>
    <recommendedName>
        <fullName evidence="4">Metallothionein</fullName>
    </recommendedName>
</protein>
<keyword evidence="2 4" id="KW-0479">Metal-binding</keyword>
<keyword evidence="6" id="KW-1185">Reference proteome</keyword>
<gene>
    <name evidence="5" type="ORF">P7K49_019088</name>
</gene>
<dbReference type="Proteomes" id="UP001266305">
    <property type="component" value="Unassembled WGS sequence"/>
</dbReference>
<evidence type="ECO:0000256" key="3">
    <source>
        <dbReference type="ARBA" id="ARBA00022851"/>
    </source>
</evidence>
<evidence type="ECO:0000256" key="2">
    <source>
        <dbReference type="ARBA" id="ARBA00022723"/>
    </source>
</evidence>
<dbReference type="Gene3D" id="4.10.10.10">
    <property type="entry name" value="Metallothionein Isoform II"/>
    <property type="match status" value="1"/>
</dbReference>
<comment type="caution">
    <text evidence="5">The sequence shown here is derived from an EMBL/GenBank/DDBJ whole genome shotgun (WGS) entry which is preliminary data.</text>
</comment>
<dbReference type="InterPro" id="IPR000006">
    <property type="entry name" value="Metalthion_vert"/>
</dbReference>
<evidence type="ECO:0000313" key="6">
    <source>
        <dbReference type="Proteomes" id="UP001266305"/>
    </source>
</evidence>
<dbReference type="EMBL" id="JASSZA010000009">
    <property type="protein sequence ID" value="KAK2101422.1"/>
    <property type="molecule type" value="Genomic_DNA"/>
</dbReference>
<evidence type="ECO:0000313" key="5">
    <source>
        <dbReference type="EMBL" id="KAK2101422.1"/>
    </source>
</evidence>
<organism evidence="5 6">
    <name type="scientific">Saguinus oedipus</name>
    <name type="common">Cotton-top tamarin</name>
    <name type="synonym">Oedipomidas oedipus</name>
    <dbReference type="NCBI Taxonomy" id="9490"/>
    <lineage>
        <taxon>Eukaryota</taxon>
        <taxon>Metazoa</taxon>
        <taxon>Chordata</taxon>
        <taxon>Craniata</taxon>
        <taxon>Vertebrata</taxon>
        <taxon>Euteleostomi</taxon>
        <taxon>Mammalia</taxon>
        <taxon>Eutheria</taxon>
        <taxon>Euarchontoglires</taxon>
        <taxon>Primates</taxon>
        <taxon>Haplorrhini</taxon>
        <taxon>Platyrrhini</taxon>
        <taxon>Cebidae</taxon>
        <taxon>Callitrichinae</taxon>
        <taxon>Saguinus</taxon>
    </lineage>
</organism>
<dbReference type="InterPro" id="IPR017854">
    <property type="entry name" value="Metalthion_dom_sf"/>
</dbReference>